<dbReference type="AlphaFoldDB" id="A7HP67"/>
<dbReference type="Pfam" id="PF04964">
    <property type="entry name" value="Flp_Fap"/>
    <property type="match status" value="1"/>
</dbReference>
<feature type="transmembrane region" description="Helical" evidence="1">
    <location>
        <begin position="49"/>
        <end position="67"/>
    </location>
</feature>
<dbReference type="KEGG" id="pla:Plav_0077"/>
<dbReference type="HOGENOM" id="CLU_2357171_0_0_5"/>
<dbReference type="Proteomes" id="UP000006377">
    <property type="component" value="Chromosome"/>
</dbReference>
<evidence type="ECO:0000313" key="2">
    <source>
        <dbReference type="EMBL" id="ABS61700.1"/>
    </source>
</evidence>
<keyword evidence="1" id="KW-0812">Transmembrane</keyword>
<dbReference type="EMBL" id="CP000774">
    <property type="protein sequence ID" value="ABS61700.1"/>
    <property type="molecule type" value="Genomic_DNA"/>
</dbReference>
<reference evidence="2 3" key="1">
    <citation type="journal article" date="2011" name="Stand. Genomic Sci.">
        <title>Complete genome sequence of Parvibaculum lavamentivorans type strain (DS-1(T)).</title>
        <authorList>
            <person name="Schleheck D."/>
            <person name="Weiss M."/>
            <person name="Pitluck S."/>
            <person name="Bruce D."/>
            <person name="Land M.L."/>
            <person name="Han S."/>
            <person name="Saunders E."/>
            <person name="Tapia R."/>
            <person name="Detter C."/>
            <person name="Brettin T."/>
            <person name="Han J."/>
            <person name="Woyke T."/>
            <person name="Goodwin L."/>
            <person name="Pennacchio L."/>
            <person name="Nolan M."/>
            <person name="Cook A.M."/>
            <person name="Kjelleberg S."/>
            <person name="Thomas T."/>
        </authorList>
    </citation>
    <scope>NUCLEOTIDE SEQUENCE [LARGE SCALE GENOMIC DNA]</scope>
    <source>
        <strain evidence="3">DS-1 / DSM 13023 / NCIMB 13966</strain>
    </source>
</reference>
<keyword evidence="1" id="KW-0472">Membrane</keyword>
<sequence length="96" mass="9625">MGISAGSGSAGIVQSRGWVPETAIKEGSMSESSKVFLRRFMKDESGISAVEYGLLAAGIAVGLWAFVGPDGIGGTLQGVFESVSDDLSEAAPASGG</sequence>
<dbReference type="InterPro" id="IPR007047">
    <property type="entry name" value="Flp_Fap"/>
</dbReference>
<evidence type="ECO:0000256" key="1">
    <source>
        <dbReference type="SAM" id="Phobius"/>
    </source>
</evidence>
<keyword evidence="1" id="KW-1133">Transmembrane helix</keyword>
<evidence type="ECO:0000313" key="3">
    <source>
        <dbReference type="Proteomes" id="UP000006377"/>
    </source>
</evidence>
<keyword evidence="3" id="KW-1185">Reference proteome</keyword>
<accession>A7HP67</accession>
<dbReference type="eggNOG" id="COG3847">
    <property type="taxonomic scope" value="Bacteria"/>
</dbReference>
<name>A7HP67_PARL1</name>
<proteinExistence type="predicted"/>
<protein>
    <submittedName>
        <fullName evidence="2">Flp/Fap pilin component</fullName>
    </submittedName>
</protein>
<gene>
    <name evidence="2" type="ordered locus">Plav_0077</name>
</gene>
<dbReference type="STRING" id="402881.Plav_0077"/>
<organism evidence="2 3">
    <name type="scientific">Parvibaculum lavamentivorans (strain DS-1 / DSM 13023 / NCIMB 13966)</name>
    <dbReference type="NCBI Taxonomy" id="402881"/>
    <lineage>
        <taxon>Bacteria</taxon>
        <taxon>Pseudomonadati</taxon>
        <taxon>Pseudomonadota</taxon>
        <taxon>Alphaproteobacteria</taxon>
        <taxon>Hyphomicrobiales</taxon>
        <taxon>Parvibaculaceae</taxon>
        <taxon>Parvibaculum</taxon>
    </lineage>
</organism>